<feature type="domain" description="Glycosyltransferase subfamily 4-like N-terminal" evidence="1">
    <location>
        <begin position="34"/>
        <end position="190"/>
    </location>
</feature>
<dbReference type="Gene3D" id="3.40.50.2000">
    <property type="entry name" value="Glycogen Phosphorylase B"/>
    <property type="match status" value="2"/>
</dbReference>
<dbReference type="InterPro" id="IPR050194">
    <property type="entry name" value="Glycosyltransferase_grp1"/>
</dbReference>
<proteinExistence type="predicted"/>
<dbReference type="InterPro" id="IPR028098">
    <property type="entry name" value="Glyco_trans_4-like_N"/>
</dbReference>
<dbReference type="PANTHER" id="PTHR45947:SF3">
    <property type="entry name" value="SULFOQUINOVOSYL TRANSFERASE SQD2"/>
    <property type="match status" value="1"/>
</dbReference>
<dbReference type="RefSeq" id="WP_341369938.1">
    <property type="nucleotide sequence ID" value="NZ_JBBPCO010000002.1"/>
</dbReference>
<keyword evidence="2" id="KW-0808">Transferase</keyword>
<dbReference type="SUPFAM" id="SSF53756">
    <property type="entry name" value="UDP-Glycosyltransferase/glycogen phosphorylase"/>
    <property type="match status" value="1"/>
</dbReference>
<name>A0ABU9D8Q0_9PROT</name>
<dbReference type="PANTHER" id="PTHR45947">
    <property type="entry name" value="SULFOQUINOVOSYL TRANSFERASE SQD2"/>
    <property type="match status" value="1"/>
</dbReference>
<organism evidence="2 3">
    <name type="scientific">Thermithiobacillus plumbiphilus</name>
    <dbReference type="NCBI Taxonomy" id="1729899"/>
    <lineage>
        <taxon>Bacteria</taxon>
        <taxon>Pseudomonadati</taxon>
        <taxon>Pseudomonadota</taxon>
        <taxon>Acidithiobacillia</taxon>
        <taxon>Acidithiobacillales</taxon>
        <taxon>Thermithiobacillaceae</taxon>
        <taxon>Thermithiobacillus</taxon>
    </lineage>
</organism>
<protein>
    <submittedName>
        <fullName evidence="2">Glycosyltransferase family 4 protein</fullName>
        <ecNumber evidence="2">2.4.-.-</ecNumber>
    </submittedName>
</protein>
<evidence type="ECO:0000313" key="2">
    <source>
        <dbReference type="EMBL" id="MEK8088873.1"/>
    </source>
</evidence>
<dbReference type="Pfam" id="PF13692">
    <property type="entry name" value="Glyco_trans_1_4"/>
    <property type="match status" value="1"/>
</dbReference>
<dbReference type="Pfam" id="PF13579">
    <property type="entry name" value="Glyco_trans_4_4"/>
    <property type="match status" value="1"/>
</dbReference>
<sequence length="397" mass="45507">MGGKLVRSRKPKICFVGLRSLSVLAPEYGHHGNGGEEVQHALLARALNKRGYDVSIIVSDYGQDDGQSWSGVTTYKAYKPDEGIPIVRFVYPRWTKVWSALRRANADIYYVSCAGMMLGQVAMFCRVYQRRLVFRIALNSDCEPDNLPIKHTRDKWLYRYGLARADTILAQTQHQQERLRKNFGRDSKVATMLVDEPDDIKSYSGRDIDMLWVSNLRAIKRPDLAVDLAETMPHRQFHIVGGRYPTEPRLYDEISSRAEKLPNVTFHGQVPYSQVHELYDRAKVFVNTSDLEGFPNTYLQAWVRGTPVVALFDPDDIIERKRLGNGVKDLAEMRNMVEQYLQAEHSWHEASQRCLQYMRQEYNPDKILEPYISTFDALMDGKPSGQALKSSAVKVKP</sequence>
<keyword evidence="2" id="KW-0328">Glycosyltransferase</keyword>
<comment type="caution">
    <text evidence="2">The sequence shown here is derived from an EMBL/GenBank/DDBJ whole genome shotgun (WGS) entry which is preliminary data.</text>
</comment>
<gene>
    <name evidence="2" type="ORF">WOB96_03760</name>
</gene>
<dbReference type="CDD" id="cd03801">
    <property type="entry name" value="GT4_PimA-like"/>
    <property type="match status" value="1"/>
</dbReference>
<dbReference type="EMBL" id="JBBPCO010000002">
    <property type="protein sequence ID" value="MEK8088873.1"/>
    <property type="molecule type" value="Genomic_DNA"/>
</dbReference>
<evidence type="ECO:0000259" key="1">
    <source>
        <dbReference type="Pfam" id="PF13579"/>
    </source>
</evidence>
<evidence type="ECO:0000313" key="3">
    <source>
        <dbReference type="Proteomes" id="UP001446205"/>
    </source>
</evidence>
<keyword evidence="3" id="KW-1185">Reference proteome</keyword>
<dbReference type="Proteomes" id="UP001446205">
    <property type="component" value="Unassembled WGS sequence"/>
</dbReference>
<reference evidence="2 3" key="1">
    <citation type="submission" date="2024-04" db="EMBL/GenBank/DDBJ databases">
        <authorList>
            <person name="Abashina T."/>
            <person name="Shaikin A."/>
        </authorList>
    </citation>
    <scope>NUCLEOTIDE SEQUENCE [LARGE SCALE GENOMIC DNA]</scope>
    <source>
        <strain evidence="2 3">AAFK</strain>
    </source>
</reference>
<accession>A0ABU9D8Q0</accession>
<dbReference type="EC" id="2.4.-.-" evidence="2"/>
<dbReference type="GO" id="GO:0016757">
    <property type="term" value="F:glycosyltransferase activity"/>
    <property type="evidence" value="ECO:0007669"/>
    <property type="project" value="UniProtKB-KW"/>
</dbReference>